<keyword evidence="3" id="KW-1185">Reference proteome</keyword>
<dbReference type="Proteomes" id="UP000647587">
    <property type="component" value="Unassembled WGS sequence"/>
</dbReference>
<evidence type="ECO:0000256" key="1">
    <source>
        <dbReference type="SAM" id="MobiDB-lite"/>
    </source>
</evidence>
<evidence type="ECO:0000313" key="3">
    <source>
        <dbReference type="Proteomes" id="UP000647587"/>
    </source>
</evidence>
<feature type="region of interest" description="Disordered" evidence="1">
    <location>
        <begin position="112"/>
        <end position="141"/>
    </location>
</feature>
<comment type="caution">
    <text evidence="2">The sequence shown here is derived from an EMBL/GenBank/DDBJ whole genome shotgun (WGS) entry which is preliminary data.</text>
</comment>
<reference evidence="3" key="1">
    <citation type="journal article" date="2019" name="Int. J. Syst. Evol. Microbiol.">
        <title>The Global Catalogue of Microorganisms (GCM) 10K type strain sequencing project: providing services to taxonomists for standard genome sequencing and annotation.</title>
        <authorList>
            <consortium name="The Broad Institute Genomics Platform"/>
            <consortium name="The Broad Institute Genome Sequencing Center for Infectious Disease"/>
            <person name="Wu L."/>
            <person name="Ma J."/>
        </authorList>
    </citation>
    <scope>NUCLEOTIDE SEQUENCE [LARGE SCALE GENOMIC DNA]</scope>
    <source>
        <strain evidence="3">JCM 30331</strain>
    </source>
</reference>
<proteinExistence type="predicted"/>
<evidence type="ECO:0000313" key="2">
    <source>
        <dbReference type="EMBL" id="GGK23673.1"/>
    </source>
</evidence>
<protein>
    <submittedName>
        <fullName evidence="2">Uncharacterized protein</fullName>
    </submittedName>
</protein>
<dbReference type="EMBL" id="BMPP01000005">
    <property type="protein sequence ID" value="GGK23673.1"/>
    <property type="molecule type" value="Genomic_DNA"/>
</dbReference>
<gene>
    <name evidence="2" type="ORF">GCM10008955_16610</name>
</gene>
<accession>A0ABQ2EW27</accession>
<sequence>MAFALVLLLSLTWVGSQVLPSLLQEELPYVAARHVTHDATLLDPGQSGRSPASARPWVQLPDGHVVRLEESMPTADLPPVGQRMPVSCVETPLGRIPGVTCSVRLRRWRWSSRGPAGPSSDRPEPPSRNLQMAGWGAWAGS</sequence>
<organism evidence="2 3">
    <name type="scientific">Deinococcus malanensis</name>
    <dbReference type="NCBI Taxonomy" id="1706855"/>
    <lineage>
        <taxon>Bacteria</taxon>
        <taxon>Thermotogati</taxon>
        <taxon>Deinococcota</taxon>
        <taxon>Deinococci</taxon>
        <taxon>Deinococcales</taxon>
        <taxon>Deinococcaceae</taxon>
        <taxon>Deinococcus</taxon>
    </lineage>
</organism>
<name>A0ABQ2EW27_9DEIO</name>